<accession>A0ABT4UQ96</accession>
<protein>
    <submittedName>
        <fullName evidence="3">FkbM family methyltransferase</fullName>
    </submittedName>
</protein>
<evidence type="ECO:0000256" key="1">
    <source>
        <dbReference type="SAM" id="Phobius"/>
    </source>
</evidence>
<dbReference type="PANTHER" id="PTHR34203:SF15">
    <property type="entry name" value="SLL1173 PROTEIN"/>
    <property type="match status" value="1"/>
</dbReference>
<name>A0ABT4UQ96_9BACT</name>
<dbReference type="InterPro" id="IPR029063">
    <property type="entry name" value="SAM-dependent_MTases_sf"/>
</dbReference>
<dbReference type="RefSeq" id="WP_407033129.1">
    <property type="nucleotide sequence ID" value="NZ_JAQGEF010000046.1"/>
</dbReference>
<organism evidence="3 4">
    <name type="scientific">Polluticaenibacter yanchengensis</name>
    <dbReference type="NCBI Taxonomy" id="3014562"/>
    <lineage>
        <taxon>Bacteria</taxon>
        <taxon>Pseudomonadati</taxon>
        <taxon>Bacteroidota</taxon>
        <taxon>Chitinophagia</taxon>
        <taxon>Chitinophagales</taxon>
        <taxon>Chitinophagaceae</taxon>
        <taxon>Polluticaenibacter</taxon>
    </lineage>
</organism>
<feature type="transmembrane region" description="Helical" evidence="1">
    <location>
        <begin position="7"/>
        <end position="25"/>
    </location>
</feature>
<keyword evidence="1" id="KW-0472">Membrane</keyword>
<comment type="caution">
    <text evidence="3">The sequence shown here is derived from an EMBL/GenBank/DDBJ whole genome shotgun (WGS) entry which is preliminary data.</text>
</comment>
<dbReference type="SUPFAM" id="SSF53335">
    <property type="entry name" value="S-adenosyl-L-methionine-dependent methyltransferases"/>
    <property type="match status" value="1"/>
</dbReference>
<gene>
    <name evidence="3" type="ORF">O3P16_18465</name>
</gene>
<evidence type="ECO:0000313" key="4">
    <source>
        <dbReference type="Proteomes" id="UP001210231"/>
    </source>
</evidence>
<keyword evidence="4" id="KW-1185">Reference proteome</keyword>
<dbReference type="InterPro" id="IPR052514">
    <property type="entry name" value="SAM-dependent_MTase"/>
</dbReference>
<dbReference type="NCBIfam" id="TIGR01444">
    <property type="entry name" value="fkbM_fam"/>
    <property type="match status" value="1"/>
</dbReference>
<dbReference type="InterPro" id="IPR006342">
    <property type="entry name" value="FkbM_mtfrase"/>
</dbReference>
<proteinExistence type="predicted"/>
<sequence>MYKKISVYLNFFHLFGFLKGLNIILKLKSKNSNSIQLTNIKHPIHLRKGNSDKDVFGQVFLNQEYKFKYSNINYVIDAGANIGLFSIYIKNLFPDATIISIEPEEHNYTQLKINTEHYNHIYTENLGLWYKRAKLKVFDKYQLGSWGFVVEENNGDWNVEAISIPDLIQKYQLPYIDILKIDIEGSEKELFSTNYENWLPKVKLIIIELHDKMNTGATKTFFEAINKSFTDYSLSLKGENLFIENLGFKNQNQI</sequence>
<dbReference type="GO" id="GO:0008168">
    <property type="term" value="F:methyltransferase activity"/>
    <property type="evidence" value="ECO:0007669"/>
    <property type="project" value="UniProtKB-KW"/>
</dbReference>
<keyword evidence="3" id="KW-0489">Methyltransferase</keyword>
<dbReference type="Pfam" id="PF05050">
    <property type="entry name" value="Methyltransf_21"/>
    <property type="match status" value="1"/>
</dbReference>
<dbReference type="EMBL" id="JAQGEF010000046">
    <property type="protein sequence ID" value="MDA3616799.1"/>
    <property type="molecule type" value="Genomic_DNA"/>
</dbReference>
<keyword evidence="1" id="KW-1133">Transmembrane helix</keyword>
<evidence type="ECO:0000259" key="2">
    <source>
        <dbReference type="Pfam" id="PF05050"/>
    </source>
</evidence>
<dbReference type="Proteomes" id="UP001210231">
    <property type="component" value="Unassembled WGS sequence"/>
</dbReference>
<keyword evidence="1" id="KW-0812">Transmembrane</keyword>
<dbReference type="GO" id="GO:0032259">
    <property type="term" value="P:methylation"/>
    <property type="evidence" value="ECO:0007669"/>
    <property type="project" value="UniProtKB-KW"/>
</dbReference>
<reference evidence="3 4" key="1">
    <citation type="submission" date="2022-12" db="EMBL/GenBank/DDBJ databases">
        <title>Chitinophagaceae gen. sp. nov., a new member of the family Chitinophagaceae, isolated from soil in a chemical factory.</title>
        <authorList>
            <person name="Ke Z."/>
        </authorList>
    </citation>
    <scope>NUCLEOTIDE SEQUENCE [LARGE SCALE GENOMIC DNA]</scope>
    <source>
        <strain evidence="3 4">LY-5</strain>
    </source>
</reference>
<evidence type="ECO:0000313" key="3">
    <source>
        <dbReference type="EMBL" id="MDA3616799.1"/>
    </source>
</evidence>
<feature type="domain" description="Methyltransferase FkbM" evidence="2">
    <location>
        <begin position="77"/>
        <end position="224"/>
    </location>
</feature>
<dbReference type="PANTHER" id="PTHR34203">
    <property type="entry name" value="METHYLTRANSFERASE, FKBM FAMILY PROTEIN"/>
    <property type="match status" value="1"/>
</dbReference>
<dbReference type="Gene3D" id="3.40.50.150">
    <property type="entry name" value="Vaccinia Virus protein VP39"/>
    <property type="match status" value="1"/>
</dbReference>
<keyword evidence="3" id="KW-0808">Transferase</keyword>